<name>A0AAU8NAF8_9BACL</name>
<feature type="active site" description="Proton acceptor; via imino nitrogen" evidence="3">
    <location>
        <position position="2"/>
    </location>
</feature>
<dbReference type="InterPro" id="IPR014347">
    <property type="entry name" value="Tautomerase/MIF_sf"/>
</dbReference>
<evidence type="ECO:0000256" key="4">
    <source>
        <dbReference type="RuleBase" id="RU362032"/>
    </source>
</evidence>
<comment type="similarity">
    <text evidence="1 4">Belongs to the 4-oxalocrotonate tautomerase family.</text>
</comment>
<dbReference type="Pfam" id="PF01361">
    <property type="entry name" value="Tautomerase"/>
    <property type="match status" value="1"/>
</dbReference>
<dbReference type="PANTHER" id="PTHR35530:SF1">
    <property type="entry name" value="2-HYDROXYMUCONATE TAUTOMERASE"/>
    <property type="match status" value="1"/>
</dbReference>
<dbReference type="PANTHER" id="PTHR35530">
    <property type="entry name" value="TAUTOMERASE-RELATED"/>
    <property type="match status" value="1"/>
</dbReference>
<keyword evidence="2 4" id="KW-0413">Isomerase</keyword>
<dbReference type="EMBL" id="CP159992">
    <property type="protein sequence ID" value="XCP94799.1"/>
    <property type="molecule type" value="Genomic_DNA"/>
</dbReference>
<dbReference type="AlphaFoldDB" id="A0AAU8NAF8"/>
<evidence type="ECO:0000313" key="6">
    <source>
        <dbReference type="EMBL" id="XCP94799.1"/>
    </source>
</evidence>
<protein>
    <recommendedName>
        <fullName evidence="4">Tautomerase</fullName>
        <ecNumber evidence="4">5.3.2.-</ecNumber>
    </recommendedName>
</protein>
<dbReference type="GO" id="GO:0016853">
    <property type="term" value="F:isomerase activity"/>
    <property type="evidence" value="ECO:0007669"/>
    <property type="project" value="UniProtKB-UniRule"/>
</dbReference>
<dbReference type="RefSeq" id="WP_342553353.1">
    <property type="nucleotide sequence ID" value="NZ_CP159992.1"/>
</dbReference>
<dbReference type="NCBIfam" id="TIGR00013">
    <property type="entry name" value="taut"/>
    <property type="match status" value="1"/>
</dbReference>
<gene>
    <name evidence="6" type="ORF">ABXS70_27500</name>
</gene>
<dbReference type="NCBIfam" id="NF002571">
    <property type="entry name" value="PRK02220.1"/>
    <property type="match status" value="1"/>
</dbReference>
<dbReference type="InterPro" id="IPR018191">
    <property type="entry name" value="4-OT"/>
</dbReference>
<dbReference type="EC" id="5.3.2.-" evidence="4"/>
<organism evidence="6">
    <name type="scientific">Paenibacillus sp. AN1007</name>
    <dbReference type="NCBI Taxonomy" id="3151385"/>
    <lineage>
        <taxon>Bacteria</taxon>
        <taxon>Bacillati</taxon>
        <taxon>Bacillota</taxon>
        <taxon>Bacilli</taxon>
        <taxon>Bacillales</taxon>
        <taxon>Paenibacillaceae</taxon>
        <taxon>Paenibacillus</taxon>
    </lineage>
</organism>
<evidence type="ECO:0000256" key="2">
    <source>
        <dbReference type="ARBA" id="ARBA00023235"/>
    </source>
</evidence>
<dbReference type="SUPFAM" id="SSF55331">
    <property type="entry name" value="Tautomerase/MIF"/>
    <property type="match status" value="1"/>
</dbReference>
<reference evidence="6" key="1">
    <citation type="submission" date="2024-05" db="EMBL/GenBank/DDBJ databases">
        <title>Draft genome assemblies of 36 bacteria isolated from hibernating arctic ground squirrels.</title>
        <authorList>
            <person name="McKee H."/>
            <person name="Mullen L."/>
            <person name="Drown D.M."/>
            <person name="Duddleston K.N."/>
        </authorList>
    </citation>
    <scope>NUCLEOTIDE SEQUENCE</scope>
    <source>
        <strain evidence="6">AN1007</strain>
    </source>
</reference>
<feature type="domain" description="4-oxalocrotonate tautomerase-like" evidence="5">
    <location>
        <begin position="2"/>
        <end position="60"/>
    </location>
</feature>
<dbReference type="Gene3D" id="3.30.429.10">
    <property type="entry name" value="Macrophage Migration Inhibitory Factor"/>
    <property type="match status" value="1"/>
</dbReference>
<evidence type="ECO:0000259" key="5">
    <source>
        <dbReference type="Pfam" id="PF01361"/>
    </source>
</evidence>
<dbReference type="InterPro" id="IPR004370">
    <property type="entry name" value="4-OT-like_dom"/>
</dbReference>
<evidence type="ECO:0000256" key="3">
    <source>
        <dbReference type="PIRSR" id="PIRSR618191-1"/>
    </source>
</evidence>
<accession>A0AAU8NAF8</accession>
<sequence>MPFITVKMLEGKTKEQKRQLIERMTEAACETLGVEASRVFIFIEDLEKDNYGKNGKMFSDLDENG</sequence>
<proteinExistence type="inferred from homology"/>
<evidence type="ECO:0000256" key="1">
    <source>
        <dbReference type="ARBA" id="ARBA00006723"/>
    </source>
</evidence>